<dbReference type="EMBL" id="JBEPMJ010000005">
    <property type="protein sequence ID" value="MET3749813.1"/>
    <property type="molecule type" value="Genomic_DNA"/>
</dbReference>
<accession>A0ABV2M024</accession>
<comment type="caution">
    <text evidence="1">The sequence shown here is derived from an EMBL/GenBank/DDBJ whole genome shotgun (WGS) entry which is preliminary data.</text>
</comment>
<dbReference type="InterPro" id="IPR010843">
    <property type="entry name" value="Uncharacterised_AroM"/>
</dbReference>
<gene>
    <name evidence="1" type="ORF">ABID24_001047</name>
</gene>
<proteinExistence type="predicted"/>
<sequence length="227" mass="24912">MTNMKIGAVTIGQSPRVDVTKDIMGIFGSSVELIQAGGLDGLTKEEIKAFAPEKDDYVLVSRLTDGSSVTFAERFILPRLQAAIKKMEEEGCALVMMFCTGNFPESLSTEKIPLIYPCDILDRVVPLLTKSSHIICLTPSPLQEEQCAAKWKNYVQKVSVVAASPYGDWGELEKAAEEISGMEGDLIVLDCIGYTQEMKKMFAQKTGKKVVLPRTLLARVVSELTDL</sequence>
<organism evidence="1 2">
    <name type="scientific">Blautia caecimuris</name>
    <dbReference type="NCBI Taxonomy" id="1796615"/>
    <lineage>
        <taxon>Bacteria</taxon>
        <taxon>Bacillati</taxon>
        <taxon>Bacillota</taxon>
        <taxon>Clostridia</taxon>
        <taxon>Lachnospirales</taxon>
        <taxon>Lachnospiraceae</taxon>
        <taxon>Blautia</taxon>
    </lineage>
</organism>
<evidence type="ECO:0000313" key="1">
    <source>
        <dbReference type="EMBL" id="MET3749813.1"/>
    </source>
</evidence>
<reference evidence="1 2" key="1">
    <citation type="submission" date="2024-06" db="EMBL/GenBank/DDBJ databases">
        <title>Genomic Encyclopedia of Type Strains, Phase IV (KMG-IV): sequencing the most valuable type-strain genomes for metagenomic binning, comparative biology and taxonomic classification.</title>
        <authorList>
            <person name="Goeker M."/>
        </authorList>
    </citation>
    <scope>NUCLEOTIDE SEQUENCE [LARGE SCALE GENOMIC DNA]</scope>
    <source>
        <strain evidence="1 2">DSM 29492</strain>
    </source>
</reference>
<protein>
    <submittedName>
        <fullName evidence="1">Protein AroM</fullName>
    </submittedName>
</protein>
<dbReference type="Pfam" id="PF07302">
    <property type="entry name" value="AroM"/>
    <property type="match status" value="1"/>
</dbReference>
<evidence type="ECO:0000313" key="2">
    <source>
        <dbReference type="Proteomes" id="UP001549106"/>
    </source>
</evidence>
<dbReference type="RefSeq" id="WP_330601491.1">
    <property type="nucleotide sequence ID" value="NZ_BAABXP010000006.1"/>
</dbReference>
<keyword evidence="2" id="KW-1185">Reference proteome</keyword>
<dbReference type="Proteomes" id="UP001549106">
    <property type="component" value="Unassembled WGS sequence"/>
</dbReference>
<name>A0ABV2M024_9FIRM</name>